<organism evidence="1 2">
    <name type="scientific">Puniceibacterium antarcticum</name>
    <dbReference type="NCBI Taxonomy" id="1206336"/>
    <lineage>
        <taxon>Bacteria</taxon>
        <taxon>Pseudomonadati</taxon>
        <taxon>Pseudomonadota</taxon>
        <taxon>Alphaproteobacteria</taxon>
        <taxon>Rhodobacterales</taxon>
        <taxon>Paracoccaceae</taxon>
        <taxon>Puniceibacterium</taxon>
    </lineage>
</organism>
<accession>A0A2G8R075</accession>
<keyword evidence="2" id="KW-1185">Reference proteome</keyword>
<protein>
    <submittedName>
        <fullName evidence="1">Uncharacterized protein</fullName>
    </submittedName>
</protein>
<dbReference type="AlphaFoldDB" id="A0A2G8R075"/>
<dbReference type="Proteomes" id="UP000231259">
    <property type="component" value="Unassembled WGS sequence"/>
</dbReference>
<name>A0A2G8R075_9RHOB</name>
<evidence type="ECO:0000313" key="1">
    <source>
        <dbReference type="EMBL" id="PIL14923.1"/>
    </source>
</evidence>
<comment type="caution">
    <text evidence="1">The sequence shown here is derived from an EMBL/GenBank/DDBJ whole genome shotgun (WGS) entry which is preliminary data.</text>
</comment>
<proteinExistence type="predicted"/>
<evidence type="ECO:0000313" key="2">
    <source>
        <dbReference type="Proteomes" id="UP000231259"/>
    </source>
</evidence>
<reference evidence="1 2" key="1">
    <citation type="submission" date="2013-09" db="EMBL/GenBank/DDBJ databases">
        <title>Genome sequencing of Phaeobacter antarcticus sp. nov. SM1211.</title>
        <authorList>
            <person name="Zhang X.-Y."/>
            <person name="Liu C."/>
            <person name="Chen X.-L."/>
            <person name="Xie B.-B."/>
            <person name="Qin Q.-L."/>
            <person name="Rong J.-C."/>
            <person name="Zhang Y.-Z."/>
        </authorList>
    </citation>
    <scope>NUCLEOTIDE SEQUENCE [LARGE SCALE GENOMIC DNA]</scope>
    <source>
        <strain evidence="1 2">SM1211</strain>
    </source>
</reference>
<gene>
    <name evidence="1" type="ORF">P775_26190</name>
</gene>
<sequence length="51" mass="5954">MHMRSFKIGLRQIPYLVGGHRDTKMAHTELGLRKRRTIEYMLNVKTSLAVV</sequence>
<dbReference type="EMBL" id="AWWI01000179">
    <property type="protein sequence ID" value="PIL14923.1"/>
    <property type="molecule type" value="Genomic_DNA"/>
</dbReference>